<feature type="compositionally biased region" description="Basic and acidic residues" evidence="1">
    <location>
        <begin position="149"/>
        <end position="162"/>
    </location>
</feature>
<dbReference type="PANTHER" id="PTHR34280:SF7">
    <property type="entry name" value="OS04G0380200 PROTEIN"/>
    <property type="match status" value="1"/>
</dbReference>
<dbReference type="InterPro" id="IPR038947">
    <property type="entry name" value="At3g27210-like"/>
</dbReference>
<gene>
    <name evidence="2" type="ordered locus">Os04g0380200</name>
</gene>
<organism evidence="2 3">
    <name type="scientific">Oryza sativa subsp. japonica</name>
    <name type="common">Rice</name>
    <dbReference type="NCBI Taxonomy" id="39947"/>
    <lineage>
        <taxon>Eukaryota</taxon>
        <taxon>Viridiplantae</taxon>
        <taxon>Streptophyta</taxon>
        <taxon>Embryophyta</taxon>
        <taxon>Tracheophyta</taxon>
        <taxon>Spermatophyta</taxon>
        <taxon>Magnoliopsida</taxon>
        <taxon>Liliopsida</taxon>
        <taxon>Poales</taxon>
        <taxon>Poaceae</taxon>
        <taxon>BOP clade</taxon>
        <taxon>Oryzoideae</taxon>
        <taxon>Oryzeae</taxon>
        <taxon>Oryzinae</taxon>
        <taxon>Oryza</taxon>
        <taxon>Oryza sativa</taxon>
    </lineage>
</organism>
<reference evidence="2 3" key="1">
    <citation type="journal article" date="2005" name="Nature">
        <title>The map-based sequence of the rice genome.</title>
        <authorList>
            <consortium name="International rice genome sequencing project (IRGSP)"/>
            <person name="Matsumoto T."/>
            <person name="Wu J."/>
            <person name="Kanamori H."/>
            <person name="Katayose Y."/>
            <person name="Fujisawa M."/>
            <person name="Namiki N."/>
            <person name="Mizuno H."/>
            <person name="Yamamoto K."/>
            <person name="Antonio B.A."/>
            <person name="Baba T."/>
            <person name="Sakata K."/>
            <person name="Nagamura Y."/>
            <person name="Aoki H."/>
            <person name="Arikawa K."/>
            <person name="Arita K."/>
            <person name="Bito T."/>
            <person name="Chiden Y."/>
            <person name="Fujitsuka N."/>
            <person name="Fukunaka R."/>
            <person name="Hamada M."/>
            <person name="Harada C."/>
            <person name="Hayashi A."/>
            <person name="Hijishita S."/>
            <person name="Honda M."/>
            <person name="Hosokawa S."/>
            <person name="Ichikawa Y."/>
            <person name="Idonuma A."/>
            <person name="Iijima M."/>
            <person name="Ikeda M."/>
            <person name="Ikeno M."/>
            <person name="Ito K."/>
            <person name="Ito S."/>
            <person name="Ito T."/>
            <person name="Ito Y."/>
            <person name="Ito Y."/>
            <person name="Iwabuchi A."/>
            <person name="Kamiya K."/>
            <person name="Karasawa W."/>
            <person name="Kurita K."/>
            <person name="Katagiri S."/>
            <person name="Kikuta A."/>
            <person name="Kobayashi H."/>
            <person name="Kobayashi N."/>
            <person name="Machita K."/>
            <person name="Maehara T."/>
            <person name="Masukawa M."/>
            <person name="Mizubayashi T."/>
            <person name="Mukai Y."/>
            <person name="Nagasaki H."/>
            <person name="Nagata Y."/>
            <person name="Naito S."/>
            <person name="Nakashima M."/>
            <person name="Nakama Y."/>
            <person name="Nakamichi Y."/>
            <person name="Nakamura M."/>
            <person name="Meguro A."/>
            <person name="Negishi M."/>
            <person name="Ohta I."/>
            <person name="Ohta T."/>
            <person name="Okamoto M."/>
            <person name="Ono N."/>
            <person name="Saji S."/>
            <person name="Sakaguchi M."/>
            <person name="Sakai K."/>
            <person name="Shibata M."/>
            <person name="Shimokawa T."/>
            <person name="Song J."/>
            <person name="Takazaki Y."/>
            <person name="Terasawa K."/>
            <person name="Tsugane M."/>
            <person name="Tsuji K."/>
            <person name="Ueda S."/>
            <person name="Waki K."/>
            <person name="Yamagata H."/>
            <person name="Yamamoto M."/>
            <person name="Yamamoto S."/>
            <person name="Yamane H."/>
            <person name="Yoshiki S."/>
            <person name="Yoshihara R."/>
            <person name="Yukawa K."/>
            <person name="Zhong H."/>
            <person name="Yano M."/>
            <person name="Yuan Q."/>
            <person name="Ouyang S."/>
            <person name="Liu J."/>
            <person name="Jones K.M."/>
            <person name="Gansberger K."/>
            <person name="Moffat K."/>
            <person name="Hill J."/>
            <person name="Bera J."/>
            <person name="Fadrosh D."/>
            <person name="Jin S."/>
            <person name="Johri S."/>
            <person name="Kim M."/>
            <person name="Overton L."/>
            <person name="Reardon M."/>
            <person name="Tsitrin T."/>
            <person name="Vuong H."/>
            <person name="Weaver B."/>
            <person name="Ciecko A."/>
            <person name="Tallon L."/>
            <person name="Jackson J."/>
            <person name="Pai G."/>
            <person name="Aken S.V."/>
            <person name="Utterback T."/>
            <person name="Reidmuller S."/>
            <person name="Feldblyum T."/>
            <person name="Hsiao J."/>
            <person name="Zismann V."/>
            <person name="Iobst S."/>
            <person name="de Vazeille A.R."/>
            <person name="Buell C.R."/>
            <person name="Ying K."/>
            <person name="Li Y."/>
            <person name="Lu T."/>
            <person name="Huang Y."/>
            <person name="Zhao Q."/>
            <person name="Feng Q."/>
            <person name="Zhang L."/>
            <person name="Zhu J."/>
            <person name="Weng Q."/>
            <person name="Mu J."/>
            <person name="Lu Y."/>
            <person name="Fan D."/>
            <person name="Liu Y."/>
            <person name="Guan J."/>
            <person name="Zhang Y."/>
            <person name="Yu S."/>
            <person name="Liu X."/>
            <person name="Zhang Y."/>
            <person name="Hong G."/>
            <person name="Han B."/>
            <person name="Choisne N."/>
            <person name="Demange N."/>
            <person name="Orjeda G."/>
            <person name="Samain S."/>
            <person name="Cattolico L."/>
            <person name="Pelletier E."/>
            <person name="Couloux A."/>
            <person name="Segurens B."/>
            <person name="Wincker P."/>
            <person name="D'Hont A."/>
            <person name="Scarpelli C."/>
            <person name="Weissenbach J."/>
            <person name="Salanoubat M."/>
            <person name="Quetier F."/>
            <person name="Yu Y."/>
            <person name="Kim H.R."/>
            <person name="Rambo T."/>
            <person name="Currie J."/>
            <person name="Collura K."/>
            <person name="Luo M."/>
            <person name="Yang T."/>
            <person name="Ammiraju J.S.S."/>
            <person name="Engler F."/>
            <person name="Soderlund C."/>
            <person name="Wing R.A."/>
            <person name="Palmer L.E."/>
            <person name="de la Bastide M."/>
            <person name="Spiegel L."/>
            <person name="Nascimento L."/>
            <person name="Zutavern T."/>
            <person name="O'Shaughnessy A."/>
            <person name="Dike S."/>
            <person name="Dedhia N."/>
            <person name="Preston R."/>
            <person name="Balija V."/>
            <person name="McCombie W.R."/>
            <person name="Chow T."/>
            <person name="Chen H."/>
            <person name="Chung M."/>
            <person name="Chen C."/>
            <person name="Shaw J."/>
            <person name="Wu H."/>
            <person name="Hsiao K."/>
            <person name="Chao Y."/>
            <person name="Chu M."/>
            <person name="Cheng C."/>
            <person name="Hour A."/>
            <person name="Lee P."/>
            <person name="Lin S."/>
            <person name="Lin Y."/>
            <person name="Liou J."/>
            <person name="Liu S."/>
            <person name="Hsing Y."/>
            <person name="Raghuvanshi S."/>
            <person name="Mohanty A."/>
            <person name="Bharti A.K."/>
            <person name="Gaur A."/>
            <person name="Gupta V."/>
            <person name="Kumar D."/>
            <person name="Ravi V."/>
            <person name="Vij S."/>
            <person name="Kapur A."/>
            <person name="Khurana P."/>
            <person name="Khurana P."/>
            <person name="Khurana J.P."/>
            <person name="Tyagi A.K."/>
            <person name="Gaikwad K."/>
            <person name="Singh A."/>
            <person name="Dalal V."/>
            <person name="Srivastava S."/>
            <person name="Dixit A."/>
            <person name="Pal A.K."/>
            <person name="Ghazi I.A."/>
            <person name="Yadav M."/>
            <person name="Pandit A."/>
            <person name="Bhargava A."/>
            <person name="Sureshbabu K."/>
            <person name="Batra K."/>
            <person name="Sharma T.R."/>
            <person name="Mohapatra T."/>
            <person name="Singh N.K."/>
            <person name="Messing J."/>
            <person name="Nelson A.B."/>
            <person name="Fuks G."/>
            <person name="Kavchok S."/>
            <person name="Keizer G."/>
            <person name="Linton E."/>
            <person name="Llaca V."/>
            <person name="Song R."/>
            <person name="Tanyolac B."/>
            <person name="Young S."/>
            <person name="Ho-Il K."/>
            <person name="Hahn J.H."/>
            <person name="Sangsakoo G."/>
            <person name="Vanavichit A."/>
            <person name="de Mattos Luiz.A.T."/>
            <person name="Zimmer P.D."/>
            <person name="Malone G."/>
            <person name="Dellagostin O."/>
            <person name="de Oliveira A.C."/>
            <person name="Bevan M."/>
            <person name="Bancroft I."/>
            <person name="Minx P."/>
            <person name="Cordum H."/>
            <person name="Wilson R."/>
            <person name="Cheng Z."/>
            <person name="Jin W."/>
            <person name="Jiang J."/>
            <person name="Leong S.A."/>
            <person name="Iwama H."/>
            <person name="Gojobori T."/>
            <person name="Itoh T."/>
            <person name="Niimura Y."/>
            <person name="Fujii Y."/>
            <person name="Habara T."/>
            <person name="Sakai H."/>
            <person name="Sato Y."/>
            <person name="Wilson G."/>
            <person name="Kumar K."/>
            <person name="McCouch S."/>
            <person name="Juretic N."/>
            <person name="Hoen D."/>
            <person name="Wright S."/>
            <person name="Bruskiewich R."/>
            <person name="Bureau T."/>
            <person name="Miyao A."/>
            <person name="Hirochika H."/>
            <person name="Nishikawa T."/>
            <person name="Kadowaki K."/>
            <person name="Sugiura M."/>
            <person name="Burr B."/>
            <person name="Sasaki T."/>
        </authorList>
    </citation>
    <scope>NUCLEOTIDE SEQUENCE [LARGE SCALE GENOMIC DNA]</scope>
    <source>
        <strain evidence="3">cv. Nipponbare</strain>
    </source>
</reference>
<dbReference type="KEGG" id="osa:4335629"/>
<evidence type="ECO:0000313" key="2">
    <source>
        <dbReference type="EMBL" id="BAF14510.1"/>
    </source>
</evidence>
<dbReference type="AlphaFoldDB" id="A0A0P0W9N4"/>
<feature type="compositionally biased region" description="Pro residues" evidence="1">
    <location>
        <begin position="69"/>
        <end position="82"/>
    </location>
</feature>
<feature type="compositionally biased region" description="Basic residues" evidence="1">
    <location>
        <begin position="248"/>
        <end position="260"/>
    </location>
</feature>
<dbReference type="Proteomes" id="UP000000763">
    <property type="component" value="Chromosome 4"/>
</dbReference>
<dbReference type="Gramene" id="Os04t0380200-01">
    <property type="protein sequence ID" value="Os04t0380200-01"/>
    <property type="gene ID" value="Os04g0380200"/>
</dbReference>
<dbReference type="OMA" id="RGAGAHM"/>
<sequence length="287" mass="31034">MGTWGARRPASTVVRTAPSTVAACTRTHRIRIPPSSSSPQPNNGFGVSLRLPLPPLRVRLPCSSSPLLSTPPPPPPPPPPPQRVLAFRSRGAGAHMRFRFRNKAAAAGDGSRPASSPPNAGKFAAPVAGGGGAADVAGESPDQDSTRNGSKDESFFEARPWLDSDSEDDFHSVRGDFTPSRGTTPDHQRQSPFAGRISVDRSEPSLIEKKQRLLELLQEKQQYDDDSVADVGSEIENGAVHAEEYLKSSRKGAKANRASKSRGGCFPSSFWKIKFRSCRKKRKEQND</sequence>
<reference evidence="3" key="2">
    <citation type="journal article" date="2008" name="Nucleic Acids Res.">
        <title>The rice annotation project database (RAP-DB): 2008 update.</title>
        <authorList>
            <consortium name="The rice annotation project (RAP)"/>
        </authorList>
    </citation>
    <scope>GENOME REANNOTATION</scope>
    <source>
        <strain evidence="3">cv. Nipponbare</strain>
    </source>
</reference>
<dbReference type="SUPFAM" id="SSF101447">
    <property type="entry name" value="Formin homology 2 domain (FH2 domain)"/>
    <property type="match status" value="1"/>
</dbReference>
<dbReference type="EMBL" id="AP008210">
    <property type="protein sequence ID" value="BAF14510.1"/>
    <property type="molecule type" value="Genomic_DNA"/>
</dbReference>
<evidence type="ECO:0000256" key="1">
    <source>
        <dbReference type="SAM" id="MobiDB-lite"/>
    </source>
</evidence>
<feature type="region of interest" description="Disordered" evidence="1">
    <location>
        <begin position="62"/>
        <end position="205"/>
    </location>
</feature>
<proteinExistence type="predicted"/>
<name>A0A0P0W9N4_ORYSJ</name>
<protein>
    <submittedName>
        <fullName evidence="2">Os04g0380200 protein</fullName>
    </submittedName>
</protein>
<dbReference type="OrthoDB" id="1925325at2759"/>
<feature type="region of interest" description="Disordered" evidence="1">
    <location>
        <begin position="246"/>
        <end position="267"/>
    </location>
</feature>
<dbReference type="KEGG" id="dosa:Os04g0380200"/>
<dbReference type="PANTHER" id="PTHR34280">
    <property type="entry name" value="OS01G0920100 PROTEIN"/>
    <property type="match status" value="1"/>
</dbReference>
<evidence type="ECO:0000313" key="3">
    <source>
        <dbReference type="Proteomes" id="UP000000763"/>
    </source>
</evidence>
<accession>A0A0P0W9N4</accession>
<feature type="region of interest" description="Disordered" evidence="1">
    <location>
        <begin position="28"/>
        <end position="48"/>
    </location>
</feature>